<feature type="domain" description="SGNH hydrolase-type esterase" evidence="1">
    <location>
        <begin position="6"/>
        <end position="180"/>
    </location>
</feature>
<dbReference type="InterPro" id="IPR013830">
    <property type="entry name" value="SGNH_hydro"/>
</dbReference>
<dbReference type="Proteomes" id="UP000050934">
    <property type="component" value="Unassembled WGS sequence"/>
</dbReference>
<dbReference type="EMBL" id="JQBW01000010">
    <property type="protein sequence ID" value="KRN58355.1"/>
    <property type="molecule type" value="Genomic_DNA"/>
</dbReference>
<dbReference type="Gene3D" id="3.40.50.1110">
    <property type="entry name" value="SGNH hydrolase"/>
    <property type="match status" value="1"/>
</dbReference>
<dbReference type="PANTHER" id="PTHR30383">
    <property type="entry name" value="THIOESTERASE 1/PROTEASE 1/LYSOPHOSPHOLIPASE L1"/>
    <property type="match status" value="1"/>
</dbReference>
<dbReference type="Pfam" id="PF13472">
    <property type="entry name" value="Lipase_GDSL_2"/>
    <property type="match status" value="1"/>
</dbReference>
<comment type="caution">
    <text evidence="2">The sequence shown here is derived from an EMBL/GenBank/DDBJ whole genome shotgun (WGS) entry which is preliminary data.</text>
</comment>
<dbReference type="PATRIC" id="fig|396268.3.peg.811"/>
<dbReference type="RefSeq" id="WP_057741616.1">
    <property type="nucleotide sequence ID" value="NZ_JQBW01000010.1"/>
</dbReference>
<dbReference type="SUPFAM" id="SSF52266">
    <property type="entry name" value="SGNH hydrolase"/>
    <property type="match status" value="1"/>
</dbReference>
<dbReference type="AlphaFoldDB" id="A0A0R2HZQ8"/>
<name>A0A0R2HZQ8_9LACO</name>
<dbReference type="InterPro" id="IPR036514">
    <property type="entry name" value="SGNH_hydro_sf"/>
</dbReference>
<evidence type="ECO:0000313" key="3">
    <source>
        <dbReference type="Proteomes" id="UP000050934"/>
    </source>
</evidence>
<dbReference type="InterPro" id="IPR051532">
    <property type="entry name" value="Ester_Hydrolysis_Enzymes"/>
</dbReference>
<accession>A0A0R2HZQ8</accession>
<proteinExistence type="predicted"/>
<dbReference type="OrthoDB" id="26855at2"/>
<evidence type="ECO:0000259" key="1">
    <source>
        <dbReference type="Pfam" id="PF13472"/>
    </source>
</evidence>
<reference evidence="2 3" key="1">
    <citation type="journal article" date="2015" name="Genome Announc.">
        <title>Expanding the biotechnology potential of lactobacilli through comparative genomics of 213 strains and associated genera.</title>
        <authorList>
            <person name="Sun Z."/>
            <person name="Harris H.M."/>
            <person name="McCann A."/>
            <person name="Guo C."/>
            <person name="Argimon S."/>
            <person name="Zhang W."/>
            <person name="Yang X."/>
            <person name="Jeffery I.B."/>
            <person name="Cooney J.C."/>
            <person name="Kagawa T.F."/>
            <person name="Liu W."/>
            <person name="Song Y."/>
            <person name="Salvetti E."/>
            <person name="Wrobel A."/>
            <person name="Rasinkangas P."/>
            <person name="Parkhill J."/>
            <person name="Rea M.C."/>
            <person name="O'Sullivan O."/>
            <person name="Ritari J."/>
            <person name="Douillard F.P."/>
            <person name="Paul Ross R."/>
            <person name="Yang R."/>
            <person name="Briner A.E."/>
            <person name="Felis G.E."/>
            <person name="de Vos W.M."/>
            <person name="Barrangou R."/>
            <person name="Klaenhammer T.R."/>
            <person name="Caufield P.W."/>
            <person name="Cui Y."/>
            <person name="Zhang H."/>
            <person name="O'Toole P.W."/>
        </authorList>
    </citation>
    <scope>NUCLEOTIDE SEQUENCE [LARGE SCALE GENOMIC DNA]</scope>
    <source>
        <strain evidence="2 3">DSM 17896</strain>
    </source>
</reference>
<gene>
    <name evidence="2" type="ORF">IV45_GL000801</name>
</gene>
<protein>
    <recommendedName>
        <fullName evidence="1">SGNH hydrolase-type esterase domain-containing protein</fullName>
    </recommendedName>
</protein>
<dbReference type="STRING" id="396268.IV45_GL000801"/>
<sequence length="191" mass="21231">MVKIACIGDSITFGYGIAPQDRRRYSYPAILQRLLGKDYQVANFGHNGATAVTGFDAYVDQFEYQLSQEFAAAIDIVMLGTNDAQNIYWDASAFQSALTKLVNSYQSLPTTKQVYLMQPPACYSQDLPGMEPNINQQVVYRSVQAVAAQLGLPVIDLFALTRGHPKWFTDGIHPNRAGNQKIAQLIYSKIK</sequence>
<organism evidence="2 3">
    <name type="scientific">Limosilactobacillus secaliphilus</name>
    <dbReference type="NCBI Taxonomy" id="396268"/>
    <lineage>
        <taxon>Bacteria</taxon>
        <taxon>Bacillati</taxon>
        <taxon>Bacillota</taxon>
        <taxon>Bacilli</taxon>
        <taxon>Lactobacillales</taxon>
        <taxon>Lactobacillaceae</taxon>
        <taxon>Limosilactobacillus</taxon>
    </lineage>
</organism>
<keyword evidence="3" id="KW-1185">Reference proteome</keyword>
<evidence type="ECO:0000313" key="2">
    <source>
        <dbReference type="EMBL" id="KRN58355.1"/>
    </source>
</evidence>
<dbReference type="GO" id="GO:0004622">
    <property type="term" value="F:phosphatidylcholine lysophospholipase activity"/>
    <property type="evidence" value="ECO:0007669"/>
    <property type="project" value="TreeGrafter"/>
</dbReference>
<dbReference type="PANTHER" id="PTHR30383:SF5">
    <property type="entry name" value="SGNH HYDROLASE-TYPE ESTERASE DOMAIN-CONTAINING PROTEIN"/>
    <property type="match status" value="1"/>
</dbReference>